<dbReference type="AlphaFoldDB" id="A0A495XI32"/>
<dbReference type="Gene3D" id="1.10.10.10">
    <property type="entry name" value="Winged helix-like DNA-binding domain superfamily/Winged helix DNA-binding domain"/>
    <property type="match status" value="1"/>
</dbReference>
<sequence>MKPIGYYLKHLDTLINQSFDRALSDTDLTRRHWQLLNEARNGTLPDDPLVPDLVNRGWVAEGTLTPAGEAAFAATQTRVDTVRTALMGDLTVEEYTATVATLAKMAANLEKAHS</sequence>
<evidence type="ECO:0000313" key="1">
    <source>
        <dbReference type="EMBL" id="RKT73419.1"/>
    </source>
</evidence>
<name>A0A495XI32_9PSEU</name>
<gene>
    <name evidence="1" type="ORF">DFJ66_6752</name>
</gene>
<dbReference type="SUPFAM" id="SSF46785">
    <property type="entry name" value="Winged helix' DNA-binding domain"/>
    <property type="match status" value="1"/>
</dbReference>
<dbReference type="RefSeq" id="WP_121227179.1">
    <property type="nucleotide sequence ID" value="NZ_JBIUBA010000014.1"/>
</dbReference>
<dbReference type="OrthoDB" id="3697068at2"/>
<evidence type="ECO:0008006" key="3">
    <source>
        <dbReference type="Google" id="ProtNLM"/>
    </source>
</evidence>
<dbReference type="InterPro" id="IPR036388">
    <property type="entry name" value="WH-like_DNA-bd_sf"/>
</dbReference>
<evidence type="ECO:0000313" key="2">
    <source>
        <dbReference type="Proteomes" id="UP000272729"/>
    </source>
</evidence>
<organism evidence="1 2">
    <name type="scientific">Saccharothrix variisporea</name>
    <dbReference type="NCBI Taxonomy" id="543527"/>
    <lineage>
        <taxon>Bacteria</taxon>
        <taxon>Bacillati</taxon>
        <taxon>Actinomycetota</taxon>
        <taxon>Actinomycetes</taxon>
        <taxon>Pseudonocardiales</taxon>
        <taxon>Pseudonocardiaceae</taxon>
        <taxon>Saccharothrix</taxon>
    </lineage>
</organism>
<accession>A0A495XI32</accession>
<proteinExistence type="predicted"/>
<comment type="caution">
    <text evidence="1">The sequence shown here is derived from an EMBL/GenBank/DDBJ whole genome shotgun (WGS) entry which is preliminary data.</text>
</comment>
<dbReference type="EMBL" id="RBXR01000001">
    <property type="protein sequence ID" value="RKT73419.1"/>
    <property type="molecule type" value="Genomic_DNA"/>
</dbReference>
<protein>
    <recommendedName>
        <fullName evidence="3">DNA-binding MarR family transcriptional regulator</fullName>
    </recommendedName>
</protein>
<keyword evidence="2" id="KW-1185">Reference proteome</keyword>
<dbReference type="Proteomes" id="UP000272729">
    <property type="component" value="Unassembled WGS sequence"/>
</dbReference>
<dbReference type="InterPro" id="IPR036390">
    <property type="entry name" value="WH_DNA-bd_sf"/>
</dbReference>
<reference evidence="1 2" key="1">
    <citation type="submission" date="2018-10" db="EMBL/GenBank/DDBJ databases">
        <title>Sequencing the genomes of 1000 actinobacteria strains.</title>
        <authorList>
            <person name="Klenk H.-P."/>
        </authorList>
    </citation>
    <scope>NUCLEOTIDE SEQUENCE [LARGE SCALE GENOMIC DNA]</scope>
    <source>
        <strain evidence="1 2">DSM 43911</strain>
    </source>
</reference>